<dbReference type="Proteomes" id="UP000051386">
    <property type="component" value="Unassembled WGS sequence"/>
</dbReference>
<dbReference type="SMART" id="SM00710">
    <property type="entry name" value="PbH1"/>
    <property type="match status" value="7"/>
</dbReference>
<sequence>MHRRLSAVSLSLLAALPSLALAYQAEPPREALQVLRVDRYADDAAPGSLRWAITTANQAPGRHRIEIEAVGQAPYVIRPASPLPEIVGPVQIVGAPWAREGVHVAIDGSAYVTGSGTDACPGAEPGQSGTNVRTTTLPGLVLRDTQGVELAGLEIRNFCIGVLINRASHSEIHDNRIVANKGGAGIMLTGDDGKGQSTPTTTVHNRIVRNVFLDNGDGLELTRGAAWNLVADNLFQSTDANPEPSQGIEILWGNDNSVVHNRFVDYSDGLQINWGNRNYIAANTFTGNSIGLSITGSGNVVDGNTVTGNGIGIAVRPQPVSAANRFTGNRLSGNGLHIERCEAGGACAPGQARGAIVFGVPGLEHASFKGSRGRGVDNDPSRRARICSAAGRAECQPPANLGQAAPTLQSVQGRGAARVVHGVFNGAPNQRYQVELFGNTAKDGSEAERVLGTVQAVTDAQGQGRFAVPLADAGEGAGLATVTATLTSALGATSPLSTPLALR</sequence>
<dbReference type="InterPro" id="IPR012334">
    <property type="entry name" value="Pectin_lyas_fold"/>
</dbReference>
<protein>
    <submittedName>
        <fullName evidence="3">3-dehydroshikimate dehydratase</fullName>
    </submittedName>
</protein>
<dbReference type="InterPro" id="IPR011050">
    <property type="entry name" value="Pectin_lyase_fold/virulence"/>
</dbReference>
<accession>A0A0R0D729</accession>
<dbReference type="AlphaFoldDB" id="A0A0R0D729"/>
<reference evidence="3 4" key="1">
    <citation type="submission" date="2015-05" db="EMBL/GenBank/DDBJ databases">
        <title>Genome sequencing and analysis of members of genus Stenotrophomonas.</title>
        <authorList>
            <person name="Patil P.P."/>
            <person name="Midha S."/>
            <person name="Patil P.B."/>
        </authorList>
    </citation>
    <scope>NUCLEOTIDE SEQUENCE [LARGE SCALE GENOMIC DNA]</scope>
    <source>
        <strain evidence="3 4">DSM 21508</strain>
    </source>
</reference>
<dbReference type="SUPFAM" id="SSF51126">
    <property type="entry name" value="Pectin lyase-like"/>
    <property type="match status" value="1"/>
</dbReference>
<dbReference type="Pfam" id="PF05048">
    <property type="entry name" value="NosD"/>
    <property type="match status" value="2"/>
</dbReference>
<dbReference type="RefSeq" id="WP_057508470.1">
    <property type="nucleotide sequence ID" value="NZ_LDJK01000042.1"/>
</dbReference>
<feature type="domain" description="Periplasmic copper-binding protein NosD beta helix" evidence="2">
    <location>
        <begin position="138"/>
        <end position="227"/>
    </location>
</feature>
<evidence type="ECO:0000256" key="1">
    <source>
        <dbReference type="SAM" id="SignalP"/>
    </source>
</evidence>
<keyword evidence="4" id="KW-1185">Reference proteome</keyword>
<gene>
    <name evidence="3" type="ORF">ABB28_09945</name>
</gene>
<feature type="domain" description="Periplasmic copper-binding protein NosD beta helix" evidence="2">
    <location>
        <begin position="243"/>
        <end position="338"/>
    </location>
</feature>
<dbReference type="Gene3D" id="2.160.20.10">
    <property type="entry name" value="Single-stranded right-handed beta-helix, Pectin lyase-like"/>
    <property type="match status" value="1"/>
</dbReference>
<evidence type="ECO:0000259" key="2">
    <source>
        <dbReference type="Pfam" id="PF05048"/>
    </source>
</evidence>
<evidence type="ECO:0000313" key="3">
    <source>
        <dbReference type="EMBL" id="KRG73617.1"/>
    </source>
</evidence>
<proteinExistence type="predicted"/>
<evidence type="ECO:0000313" key="4">
    <source>
        <dbReference type="Proteomes" id="UP000051386"/>
    </source>
</evidence>
<dbReference type="EMBL" id="LDJK01000042">
    <property type="protein sequence ID" value="KRG73617.1"/>
    <property type="molecule type" value="Genomic_DNA"/>
</dbReference>
<feature type="signal peptide" evidence="1">
    <location>
        <begin position="1"/>
        <end position="20"/>
    </location>
</feature>
<name>A0A0R0D729_9GAMM</name>
<feature type="chain" id="PRO_5006395336" evidence="1">
    <location>
        <begin position="21"/>
        <end position="503"/>
    </location>
</feature>
<comment type="caution">
    <text evidence="3">The sequence shown here is derived from an EMBL/GenBank/DDBJ whole genome shotgun (WGS) entry which is preliminary data.</text>
</comment>
<dbReference type="PATRIC" id="fig|517011.3.peg.1697"/>
<keyword evidence="1" id="KW-0732">Signal</keyword>
<dbReference type="InterPro" id="IPR006626">
    <property type="entry name" value="PbH1"/>
</dbReference>
<organism evidence="3 4">
    <name type="scientific">Stenotrophomonas chelatiphaga</name>
    <dbReference type="NCBI Taxonomy" id="517011"/>
    <lineage>
        <taxon>Bacteria</taxon>
        <taxon>Pseudomonadati</taxon>
        <taxon>Pseudomonadota</taxon>
        <taxon>Gammaproteobacteria</taxon>
        <taxon>Lysobacterales</taxon>
        <taxon>Lysobacteraceae</taxon>
        <taxon>Stenotrophomonas</taxon>
    </lineage>
</organism>
<dbReference type="InterPro" id="IPR007742">
    <property type="entry name" value="NosD_dom"/>
</dbReference>